<reference evidence="4 5" key="1">
    <citation type="submission" date="2025-05" db="UniProtKB">
        <authorList>
            <consortium name="RefSeq"/>
        </authorList>
    </citation>
    <scope>IDENTIFICATION</scope>
    <source>
        <strain evidence="4 5">Aabys</strain>
        <tissue evidence="4 5">Whole body</tissue>
    </source>
</reference>
<feature type="region of interest" description="Disordered" evidence="1">
    <location>
        <begin position="1"/>
        <end position="57"/>
    </location>
</feature>
<dbReference type="GeneID" id="131806397"/>
<dbReference type="RefSeq" id="XP_058986442.1">
    <property type="nucleotide sequence ID" value="XM_059130459.1"/>
</dbReference>
<evidence type="ECO:0000256" key="1">
    <source>
        <dbReference type="SAM" id="MobiDB-lite"/>
    </source>
</evidence>
<evidence type="ECO:0000313" key="6">
    <source>
        <dbReference type="RefSeq" id="XP_058986442.1"/>
    </source>
</evidence>
<feature type="region of interest" description="Disordered" evidence="1">
    <location>
        <begin position="115"/>
        <end position="185"/>
    </location>
</feature>
<evidence type="ECO:0000313" key="3">
    <source>
        <dbReference type="Proteomes" id="UP001652621"/>
    </source>
</evidence>
<dbReference type="RefSeq" id="XP_058986441.1">
    <property type="nucleotide sequence ID" value="XM_059130458.1"/>
</dbReference>
<feature type="compositionally biased region" description="Basic and acidic residues" evidence="1">
    <location>
        <begin position="333"/>
        <end position="344"/>
    </location>
</feature>
<feature type="compositionally biased region" description="Low complexity" evidence="1">
    <location>
        <begin position="115"/>
        <end position="124"/>
    </location>
</feature>
<feature type="region of interest" description="Disordered" evidence="1">
    <location>
        <begin position="257"/>
        <end position="403"/>
    </location>
</feature>
<keyword evidence="3" id="KW-1185">Reference proteome</keyword>
<protein>
    <submittedName>
        <fullName evidence="4 5">Mucin-2-like</fullName>
    </submittedName>
</protein>
<evidence type="ECO:0000259" key="2">
    <source>
        <dbReference type="Pfam" id="PF16012"/>
    </source>
</evidence>
<feature type="compositionally biased region" description="Low complexity" evidence="1">
    <location>
        <begin position="353"/>
        <end position="368"/>
    </location>
</feature>
<organism evidence="3 6">
    <name type="scientific">Musca domestica</name>
    <name type="common">House fly</name>
    <dbReference type="NCBI Taxonomy" id="7370"/>
    <lineage>
        <taxon>Eukaryota</taxon>
        <taxon>Metazoa</taxon>
        <taxon>Ecdysozoa</taxon>
        <taxon>Arthropoda</taxon>
        <taxon>Hexapoda</taxon>
        <taxon>Insecta</taxon>
        <taxon>Pterygota</taxon>
        <taxon>Neoptera</taxon>
        <taxon>Endopterygota</taxon>
        <taxon>Diptera</taxon>
        <taxon>Brachycera</taxon>
        <taxon>Muscomorpha</taxon>
        <taxon>Muscoidea</taxon>
        <taxon>Muscidae</taxon>
        <taxon>Musca</taxon>
    </lineage>
</organism>
<proteinExistence type="predicted"/>
<name>A0ABM3VKX8_MUSDO</name>
<feature type="compositionally biased region" description="Polar residues" evidence="1">
    <location>
        <begin position="22"/>
        <end position="35"/>
    </location>
</feature>
<dbReference type="Proteomes" id="UP001652621">
    <property type="component" value="Unplaced"/>
</dbReference>
<feature type="compositionally biased region" description="Polar residues" evidence="1">
    <location>
        <begin position="125"/>
        <end position="151"/>
    </location>
</feature>
<sequence>MPWWTSFPPSPTFYMEKDKTINKQNKPPTTTNDTIASKEATTKDRPQDMNTKSGGDDSILNYSDVIHDSIQQQNEQLSALLEKTKTLRLSQESVPSGFSNDSPLSDEELDITVISSSQSGESSQKTAKNTPNETCVESQIQEGSSSVTSDAKSLDRQDTILVGTGRKSTSNPTSHDGVEPKEAKARRGYKRSINYCKKFIGRDPAHITERERILIKMNLKVIAKFEKNHPHLPSCSLNQILLTLPPPNINSRANSSIVQPTVENPAEVSKSTTDSKATPAVVHAVTPNAGPAGSSTPKCRDRKVKKPEPVIAAASTVPTEADTPSRSALKRGRSTEEPHPEAKKVSKAPASRPLPTTSTSSVSKSLVTKPPPTGPSSSKPDKAHKGEVKSQTAGQAGRKRKYSQTIYPDNLRVAIIDRAEPEGKISDSRWLLFEDRLRELVFTGEGNPRRMQFGSATLYRGAKVMCCENQESKDYLVTAVSGFRDLWQGCDLAAVSLKDIPCRRVLTAWVPPPSVDPARILTILGKQNPNLKTDSWRLVSSTTEGGGLVIKVSMDKDGQEYLQARGGKLHFGAGWIRFRLTH</sequence>
<feature type="domain" description="DUF4780" evidence="2">
    <location>
        <begin position="408"/>
        <end position="579"/>
    </location>
</feature>
<accession>A0ABM3VKX8</accession>
<dbReference type="InterPro" id="IPR031961">
    <property type="entry name" value="DUF4780"/>
</dbReference>
<feature type="compositionally biased region" description="Basic and acidic residues" evidence="1">
    <location>
        <begin position="379"/>
        <end position="388"/>
    </location>
</feature>
<dbReference type="Pfam" id="PF16012">
    <property type="entry name" value="DUF4780"/>
    <property type="match status" value="1"/>
</dbReference>
<evidence type="ECO:0000313" key="4">
    <source>
        <dbReference type="RefSeq" id="XP_058986440.1"/>
    </source>
</evidence>
<feature type="compositionally biased region" description="Polar residues" evidence="1">
    <location>
        <begin position="316"/>
        <end position="326"/>
    </location>
</feature>
<gene>
    <name evidence="4 5 6" type="primary">LOC131806397</name>
</gene>
<evidence type="ECO:0000313" key="5">
    <source>
        <dbReference type="RefSeq" id="XP_058986441.1"/>
    </source>
</evidence>
<dbReference type="RefSeq" id="XP_058986440.1">
    <property type="nucleotide sequence ID" value="XM_059130457.1"/>
</dbReference>
<feature type="compositionally biased region" description="Basic and acidic residues" evidence="1">
    <location>
        <begin position="176"/>
        <end position="185"/>
    </location>
</feature>